<evidence type="ECO:0000256" key="4">
    <source>
        <dbReference type="ARBA" id="ARBA00022692"/>
    </source>
</evidence>
<evidence type="ECO:0000256" key="7">
    <source>
        <dbReference type="ARBA" id="ARBA00023237"/>
    </source>
</evidence>
<dbReference type="InterPro" id="IPR036942">
    <property type="entry name" value="Beta-barrel_TonB_sf"/>
</dbReference>
<keyword evidence="5 9" id="KW-0798">TonB box</keyword>
<keyword evidence="3 8" id="KW-1134">Transmembrane beta strand</keyword>
<dbReference type="InterPro" id="IPR037066">
    <property type="entry name" value="Plug_dom_sf"/>
</dbReference>
<evidence type="ECO:0000256" key="5">
    <source>
        <dbReference type="ARBA" id="ARBA00023077"/>
    </source>
</evidence>
<dbReference type="Gene3D" id="2.40.170.20">
    <property type="entry name" value="TonB-dependent receptor, beta-barrel domain"/>
    <property type="match status" value="1"/>
</dbReference>
<sequence length="706" mass="77552">MLCQPILALTQLTKQKHNYNLIMKLSLSYLTVSIAAILWSSTILAQESAFEVIEVTGQHQGSYSAITTESSAAVADISALLANLPGTAVNGNGPLTGIAQYRGLFGDRVNTQVNGLSLAGAGPNAMDTPLSYASLINTERLDMTRGIAPVSAGTNTLGGSLKVIESQARFDEVSGTVAAQYQGNGDQAHIGAQTNLANDQHALLLYGDLMQANSNMESGASQAIAPTTYDKSMVGGQYRLNLSDTSSEDASIAISYQHLETTNAGTPVLPMDIDFIRTDRVKLEGQHQLSNWDLNWHLAYSDARHGMDNFSERVKNDNANARYNNAESQSYDSAITIEQDAWLLGLNAQFSEHNSVITDPTKPMFRVDNFNDVTDNTLSAFAQWQQDIDQWNWQLGLRVKHYQTDAGEVNHSMAGSMPAIKTLMDRYNSADRSQSQTGVDLVMNGRYQVTPSLSWVIGLARKQDSASYQQRYLWVPMQSTGGLADGRTYVGKMDLALETAYQLELGADYHQDNFSLSPRIFVHRIDDYIQGVTATDPVVIMAAKMMGDDNPMEFANVDAQLLGMDITASYQLSAHWQLDMMASYVSGERRDIDDNLYRIAPPKLNLGLNYQRGNWLARIESIAVAAQDKVSKTQLEQASSGYGLVNLSLSYDADTWMVKTGVNNLFNTDYEDHLAGYNRVSNTELAPGQRMPGTGLNAWVTGEYRF</sequence>
<keyword evidence="7 8" id="KW-0998">Cell outer membrane</keyword>
<feature type="domain" description="TonB-dependent receptor plug" evidence="12">
    <location>
        <begin position="72"/>
        <end position="159"/>
    </location>
</feature>
<evidence type="ECO:0000259" key="11">
    <source>
        <dbReference type="Pfam" id="PF00593"/>
    </source>
</evidence>
<comment type="subcellular location">
    <subcellularLocation>
        <location evidence="1 8">Cell outer membrane</location>
        <topology evidence="1 8">Multi-pass membrane protein</topology>
    </subcellularLocation>
</comment>
<evidence type="ECO:0000256" key="1">
    <source>
        <dbReference type="ARBA" id="ARBA00004571"/>
    </source>
</evidence>
<dbReference type="InterPro" id="IPR012910">
    <property type="entry name" value="Plug_dom"/>
</dbReference>
<dbReference type="PROSITE" id="PS52016">
    <property type="entry name" value="TONB_DEPENDENT_REC_3"/>
    <property type="match status" value="1"/>
</dbReference>
<feature type="domain" description="TonB-dependent receptor-like beta-barrel" evidence="11">
    <location>
        <begin position="261"/>
        <end position="665"/>
    </location>
</feature>
<feature type="transmembrane region" description="Helical" evidence="10">
    <location>
        <begin position="21"/>
        <end position="39"/>
    </location>
</feature>
<dbReference type="EMBL" id="BPEU01000007">
    <property type="protein sequence ID" value="GIU38920.1"/>
    <property type="molecule type" value="Genomic_DNA"/>
</dbReference>
<evidence type="ECO:0000256" key="6">
    <source>
        <dbReference type="ARBA" id="ARBA00023136"/>
    </source>
</evidence>
<dbReference type="Gene3D" id="2.170.130.10">
    <property type="entry name" value="TonB-dependent receptor, plug domain"/>
    <property type="match status" value="1"/>
</dbReference>
<dbReference type="InterPro" id="IPR000531">
    <property type="entry name" value="Beta-barrel_TonB"/>
</dbReference>
<keyword evidence="6 8" id="KW-0472">Membrane</keyword>
<evidence type="ECO:0000256" key="8">
    <source>
        <dbReference type="PROSITE-ProRule" id="PRU01360"/>
    </source>
</evidence>
<proteinExistence type="inferred from homology"/>
<dbReference type="PANTHER" id="PTHR30069">
    <property type="entry name" value="TONB-DEPENDENT OUTER MEMBRANE RECEPTOR"/>
    <property type="match status" value="1"/>
</dbReference>
<gene>
    <name evidence="13" type="primary">oprC</name>
    <name evidence="13" type="ORF">TUM3794_12400</name>
</gene>
<keyword evidence="4 8" id="KW-0812">Transmembrane</keyword>
<dbReference type="SUPFAM" id="SSF56935">
    <property type="entry name" value="Porins"/>
    <property type="match status" value="1"/>
</dbReference>
<dbReference type="Pfam" id="PF07715">
    <property type="entry name" value="Plug"/>
    <property type="match status" value="1"/>
</dbReference>
<keyword evidence="10" id="KW-1133">Transmembrane helix</keyword>
<organism evidence="13 14">
    <name type="scientific">Shewanella colwelliana</name>
    <name type="common">Alteromonas colwelliana</name>
    <dbReference type="NCBI Taxonomy" id="23"/>
    <lineage>
        <taxon>Bacteria</taxon>
        <taxon>Pseudomonadati</taxon>
        <taxon>Pseudomonadota</taxon>
        <taxon>Gammaproteobacteria</taxon>
        <taxon>Alteromonadales</taxon>
        <taxon>Shewanellaceae</taxon>
        <taxon>Shewanella</taxon>
    </lineage>
</organism>
<evidence type="ECO:0000313" key="14">
    <source>
        <dbReference type="Proteomes" id="UP000773469"/>
    </source>
</evidence>
<comment type="caution">
    <text evidence="13">The sequence shown here is derived from an EMBL/GenBank/DDBJ whole genome shotgun (WGS) entry which is preliminary data.</text>
</comment>
<evidence type="ECO:0000256" key="10">
    <source>
        <dbReference type="SAM" id="Phobius"/>
    </source>
</evidence>
<name>A0ABQ4NX71_SHECO</name>
<comment type="similarity">
    <text evidence="8 9">Belongs to the TonB-dependent receptor family.</text>
</comment>
<dbReference type="Pfam" id="PF00593">
    <property type="entry name" value="TonB_dep_Rec_b-barrel"/>
    <property type="match status" value="1"/>
</dbReference>
<keyword evidence="2 8" id="KW-0813">Transport</keyword>
<evidence type="ECO:0000259" key="12">
    <source>
        <dbReference type="Pfam" id="PF07715"/>
    </source>
</evidence>
<evidence type="ECO:0000256" key="2">
    <source>
        <dbReference type="ARBA" id="ARBA00022448"/>
    </source>
</evidence>
<keyword evidence="14" id="KW-1185">Reference proteome</keyword>
<evidence type="ECO:0000256" key="9">
    <source>
        <dbReference type="RuleBase" id="RU003357"/>
    </source>
</evidence>
<dbReference type="Proteomes" id="UP000773469">
    <property type="component" value="Unassembled WGS sequence"/>
</dbReference>
<evidence type="ECO:0000313" key="13">
    <source>
        <dbReference type="EMBL" id="GIU38920.1"/>
    </source>
</evidence>
<dbReference type="InterPro" id="IPR039426">
    <property type="entry name" value="TonB-dep_rcpt-like"/>
</dbReference>
<protein>
    <submittedName>
        <fullName evidence="13">Membrane protein</fullName>
    </submittedName>
</protein>
<evidence type="ECO:0000256" key="3">
    <source>
        <dbReference type="ARBA" id="ARBA00022452"/>
    </source>
</evidence>
<dbReference type="PANTHER" id="PTHR30069:SF49">
    <property type="entry name" value="OUTER MEMBRANE PROTEIN C"/>
    <property type="match status" value="1"/>
</dbReference>
<reference evidence="13 14" key="1">
    <citation type="submission" date="2021-05" db="EMBL/GenBank/DDBJ databases">
        <title>Molecular characterization for Shewanella algae harboring chromosomal blaOXA-55-like strains isolated from clinical and environment sample.</title>
        <authorList>
            <person name="Ohama Y."/>
            <person name="Aoki K."/>
            <person name="Harada S."/>
            <person name="Moriya K."/>
            <person name="Ishii Y."/>
            <person name="Tateda K."/>
        </authorList>
    </citation>
    <scope>NUCLEOTIDE SEQUENCE [LARGE SCALE GENOMIC DNA]</scope>
    <source>
        <strain evidence="13 14">MBTL60-118</strain>
    </source>
</reference>
<accession>A0ABQ4NX71</accession>